<protein>
    <recommendedName>
        <fullName evidence="3">DDE-1 domain-containing protein</fullName>
    </recommendedName>
</protein>
<evidence type="ECO:0000313" key="2">
    <source>
        <dbReference type="Proteomes" id="UP001159363"/>
    </source>
</evidence>
<keyword evidence="2" id="KW-1185">Reference proteome</keyword>
<comment type="caution">
    <text evidence="1">The sequence shown here is derived from an EMBL/GenBank/DDBJ whole genome shotgun (WGS) entry which is preliminary data.</text>
</comment>
<dbReference type="Proteomes" id="UP001159363">
    <property type="component" value="Chromosome 5"/>
</dbReference>
<sequence length="92" mass="10884">MSLQLVFYCQYTHSAGLKICGQWAEGASPRTRFNRISHNWFDATTYLDWFKFIFLDLRLAKENYTLFLHLPPNSTHLTQLLDVAVFRPMKKI</sequence>
<gene>
    <name evidence="1" type="ORF">PR048_017307</name>
</gene>
<reference evidence="1 2" key="1">
    <citation type="submission" date="2023-02" db="EMBL/GenBank/DDBJ databases">
        <title>LHISI_Scaffold_Assembly.</title>
        <authorList>
            <person name="Stuart O.P."/>
            <person name="Cleave R."/>
            <person name="Magrath M.J.L."/>
            <person name="Mikheyev A.S."/>
        </authorList>
    </citation>
    <scope>NUCLEOTIDE SEQUENCE [LARGE SCALE GENOMIC DNA]</scope>
    <source>
        <strain evidence="1">Daus_M_001</strain>
        <tissue evidence="1">Leg muscle</tissue>
    </source>
</reference>
<accession>A0ABQ9H9D6</accession>
<name>A0ABQ9H9D6_9NEOP</name>
<dbReference type="EMBL" id="JARBHB010000006">
    <property type="protein sequence ID" value="KAJ8880836.1"/>
    <property type="molecule type" value="Genomic_DNA"/>
</dbReference>
<evidence type="ECO:0000313" key="1">
    <source>
        <dbReference type="EMBL" id="KAJ8880836.1"/>
    </source>
</evidence>
<organism evidence="1 2">
    <name type="scientific">Dryococelus australis</name>
    <dbReference type="NCBI Taxonomy" id="614101"/>
    <lineage>
        <taxon>Eukaryota</taxon>
        <taxon>Metazoa</taxon>
        <taxon>Ecdysozoa</taxon>
        <taxon>Arthropoda</taxon>
        <taxon>Hexapoda</taxon>
        <taxon>Insecta</taxon>
        <taxon>Pterygota</taxon>
        <taxon>Neoptera</taxon>
        <taxon>Polyneoptera</taxon>
        <taxon>Phasmatodea</taxon>
        <taxon>Verophasmatodea</taxon>
        <taxon>Anareolatae</taxon>
        <taxon>Phasmatidae</taxon>
        <taxon>Eurycanthinae</taxon>
        <taxon>Dryococelus</taxon>
    </lineage>
</organism>
<proteinExistence type="predicted"/>
<evidence type="ECO:0008006" key="3">
    <source>
        <dbReference type="Google" id="ProtNLM"/>
    </source>
</evidence>